<evidence type="ECO:0000259" key="12">
    <source>
        <dbReference type="Pfam" id="PF08546"/>
    </source>
</evidence>
<evidence type="ECO:0000256" key="7">
    <source>
        <dbReference type="ARBA" id="ARBA00023002"/>
    </source>
</evidence>
<gene>
    <name evidence="13" type="primary">panE</name>
    <name evidence="13" type="ORF">GCM10010919_10140</name>
</gene>
<reference evidence="14" key="1">
    <citation type="journal article" date="2019" name="Int. J. Syst. Evol. Microbiol.">
        <title>The Global Catalogue of Microorganisms (GCM) 10K type strain sequencing project: providing services to taxonomists for standard genome sequencing and annotation.</title>
        <authorList>
            <consortium name="The Broad Institute Genomics Platform"/>
            <consortium name="The Broad Institute Genome Sequencing Center for Infectious Disease"/>
            <person name="Wu L."/>
            <person name="Ma J."/>
        </authorList>
    </citation>
    <scope>NUCLEOTIDE SEQUENCE [LARGE SCALE GENOMIC DNA]</scope>
    <source>
        <strain evidence="14">CGMCC 1.7003</strain>
    </source>
</reference>
<dbReference type="EMBL" id="BNAO01000002">
    <property type="protein sequence ID" value="GHG63957.1"/>
    <property type="molecule type" value="Genomic_DNA"/>
</dbReference>
<comment type="function">
    <text evidence="10">Catalyzes the NADPH-dependent reduction of ketopantoate into pantoic acid.</text>
</comment>
<keyword evidence="6 10" id="KW-0521">NADP</keyword>
<evidence type="ECO:0000256" key="9">
    <source>
        <dbReference type="ARBA" id="ARBA00048793"/>
    </source>
</evidence>
<comment type="catalytic activity">
    <reaction evidence="9 10">
        <text>(R)-pantoate + NADP(+) = 2-dehydropantoate + NADPH + H(+)</text>
        <dbReference type="Rhea" id="RHEA:16233"/>
        <dbReference type="ChEBI" id="CHEBI:11561"/>
        <dbReference type="ChEBI" id="CHEBI:15378"/>
        <dbReference type="ChEBI" id="CHEBI:15980"/>
        <dbReference type="ChEBI" id="CHEBI:57783"/>
        <dbReference type="ChEBI" id="CHEBI:58349"/>
        <dbReference type="EC" id="1.1.1.169"/>
    </reaction>
</comment>
<keyword evidence="5 10" id="KW-0566">Pantothenate biosynthesis</keyword>
<dbReference type="InterPro" id="IPR050838">
    <property type="entry name" value="Ketopantoate_reductase"/>
</dbReference>
<protein>
    <recommendedName>
        <fullName evidence="4 10">2-dehydropantoate 2-reductase</fullName>
        <ecNumber evidence="3 10">1.1.1.169</ecNumber>
    </recommendedName>
    <alternativeName>
        <fullName evidence="8 10">Ketopantoate reductase</fullName>
    </alternativeName>
</protein>
<feature type="domain" description="Ketopantoate reductase C-terminal" evidence="12">
    <location>
        <begin position="173"/>
        <end position="294"/>
    </location>
</feature>
<dbReference type="InterPro" id="IPR013752">
    <property type="entry name" value="KPA_reductase"/>
</dbReference>
<dbReference type="Pfam" id="PF02558">
    <property type="entry name" value="ApbA"/>
    <property type="match status" value="1"/>
</dbReference>
<evidence type="ECO:0000256" key="2">
    <source>
        <dbReference type="ARBA" id="ARBA00007870"/>
    </source>
</evidence>
<evidence type="ECO:0000256" key="1">
    <source>
        <dbReference type="ARBA" id="ARBA00004994"/>
    </source>
</evidence>
<evidence type="ECO:0000256" key="6">
    <source>
        <dbReference type="ARBA" id="ARBA00022857"/>
    </source>
</evidence>
<dbReference type="PROSITE" id="PS51257">
    <property type="entry name" value="PROKAR_LIPOPROTEIN"/>
    <property type="match status" value="1"/>
</dbReference>
<comment type="similarity">
    <text evidence="2 10">Belongs to the ketopantoate reductase family.</text>
</comment>
<dbReference type="PANTHER" id="PTHR43765:SF2">
    <property type="entry name" value="2-DEHYDROPANTOATE 2-REDUCTASE"/>
    <property type="match status" value="1"/>
</dbReference>
<sequence>MPSTQQKLSWVIVGQGAIGLLTACRLQHASYPVALWLRQPAPLSVTLQASEISTPCYFLPAARPLHQVFIAVKAYAVADCLAQLSPELSANAQLVISHNGMPDLAYLQSVAAFEQGIWFLSTSHAALRTAESVVHTGQGQSILSPLNNAARQAEPAIVAAMTEALGPIQLTTDIRPALWRKLAVNAVINPLTALHNCRNGELATIAFNQQIDRLIAEVCQLAALEHIELERQQTKAHVYQVMHATAKNYSSMQQDRYYQRPLELDAITGFIINTAAKHQLPVPENQALLDALRQTTTL</sequence>
<dbReference type="PANTHER" id="PTHR43765">
    <property type="entry name" value="2-DEHYDROPANTOATE 2-REDUCTASE-RELATED"/>
    <property type="match status" value="1"/>
</dbReference>
<dbReference type="Gene3D" id="1.10.1040.10">
    <property type="entry name" value="N-(1-d-carboxylethyl)-l-norvaline Dehydrogenase, domain 2"/>
    <property type="match status" value="1"/>
</dbReference>
<accession>A0ABQ3KVU0</accession>
<keyword evidence="14" id="KW-1185">Reference proteome</keyword>
<comment type="pathway">
    <text evidence="1 10">Cofactor biosynthesis; (R)-pantothenate biosynthesis; (R)-pantoate from 3-methyl-2-oxobutanoate: step 2/2.</text>
</comment>
<dbReference type="InterPro" id="IPR013332">
    <property type="entry name" value="KPR_N"/>
</dbReference>
<evidence type="ECO:0000313" key="13">
    <source>
        <dbReference type="EMBL" id="GHG63957.1"/>
    </source>
</evidence>
<evidence type="ECO:0000259" key="11">
    <source>
        <dbReference type="Pfam" id="PF02558"/>
    </source>
</evidence>
<name>A0ABQ3KVU0_9ALTE</name>
<proteinExistence type="inferred from homology"/>
<comment type="caution">
    <text evidence="13">The sequence shown here is derived from an EMBL/GenBank/DDBJ whole genome shotgun (WGS) entry which is preliminary data.</text>
</comment>
<keyword evidence="7 10" id="KW-0560">Oxidoreductase</keyword>
<feature type="domain" description="Ketopantoate reductase N-terminal" evidence="11">
    <location>
        <begin position="10"/>
        <end position="147"/>
    </location>
</feature>
<evidence type="ECO:0000256" key="4">
    <source>
        <dbReference type="ARBA" id="ARBA00019465"/>
    </source>
</evidence>
<dbReference type="Gene3D" id="3.40.50.720">
    <property type="entry name" value="NAD(P)-binding Rossmann-like Domain"/>
    <property type="match status" value="1"/>
</dbReference>
<dbReference type="Proteomes" id="UP000659697">
    <property type="component" value="Unassembled WGS sequence"/>
</dbReference>
<dbReference type="InterPro" id="IPR003710">
    <property type="entry name" value="ApbA"/>
</dbReference>
<dbReference type="InterPro" id="IPR008927">
    <property type="entry name" value="6-PGluconate_DH-like_C_sf"/>
</dbReference>
<evidence type="ECO:0000256" key="3">
    <source>
        <dbReference type="ARBA" id="ARBA00013014"/>
    </source>
</evidence>
<dbReference type="RefSeq" id="WP_189430907.1">
    <property type="nucleotide sequence ID" value="NZ_BNAO01000002.1"/>
</dbReference>
<dbReference type="Pfam" id="PF08546">
    <property type="entry name" value="ApbA_C"/>
    <property type="match status" value="1"/>
</dbReference>
<evidence type="ECO:0000256" key="8">
    <source>
        <dbReference type="ARBA" id="ARBA00032024"/>
    </source>
</evidence>
<dbReference type="SUPFAM" id="SSF51735">
    <property type="entry name" value="NAD(P)-binding Rossmann-fold domains"/>
    <property type="match status" value="1"/>
</dbReference>
<dbReference type="SUPFAM" id="SSF48179">
    <property type="entry name" value="6-phosphogluconate dehydrogenase C-terminal domain-like"/>
    <property type="match status" value="1"/>
</dbReference>
<dbReference type="NCBIfam" id="TIGR00745">
    <property type="entry name" value="apbA_panE"/>
    <property type="match status" value="1"/>
</dbReference>
<evidence type="ECO:0000256" key="10">
    <source>
        <dbReference type="RuleBase" id="RU362068"/>
    </source>
</evidence>
<dbReference type="InterPro" id="IPR013328">
    <property type="entry name" value="6PGD_dom2"/>
</dbReference>
<evidence type="ECO:0000313" key="14">
    <source>
        <dbReference type="Proteomes" id="UP000659697"/>
    </source>
</evidence>
<dbReference type="InterPro" id="IPR036291">
    <property type="entry name" value="NAD(P)-bd_dom_sf"/>
</dbReference>
<dbReference type="EC" id="1.1.1.169" evidence="3 10"/>
<organism evidence="13 14">
    <name type="scientific">Alishewanella longhuensis</name>
    <dbReference type="NCBI Taxonomy" id="1091037"/>
    <lineage>
        <taxon>Bacteria</taxon>
        <taxon>Pseudomonadati</taxon>
        <taxon>Pseudomonadota</taxon>
        <taxon>Gammaproteobacteria</taxon>
        <taxon>Alteromonadales</taxon>
        <taxon>Alteromonadaceae</taxon>
        <taxon>Alishewanella</taxon>
    </lineage>
</organism>
<evidence type="ECO:0000256" key="5">
    <source>
        <dbReference type="ARBA" id="ARBA00022655"/>
    </source>
</evidence>